<dbReference type="GO" id="GO:0051082">
    <property type="term" value="F:unfolded protein binding"/>
    <property type="evidence" value="ECO:0007669"/>
    <property type="project" value="InterPro"/>
</dbReference>
<keyword evidence="3 6" id="KW-0863">Zinc-finger</keyword>
<dbReference type="InterPro" id="IPR001305">
    <property type="entry name" value="HSP_DnaJ_Cys-rich_dom"/>
</dbReference>
<dbReference type="PROSITE" id="PS50076">
    <property type="entry name" value="DNAJ_2"/>
    <property type="match status" value="1"/>
</dbReference>
<dbReference type="SMART" id="SM00271">
    <property type="entry name" value="DnaJ"/>
    <property type="match status" value="1"/>
</dbReference>
<evidence type="ECO:0000256" key="1">
    <source>
        <dbReference type="ARBA" id="ARBA00022723"/>
    </source>
</evidence>
<dbReference type="Pfam" id="PF00684">
    <property type="entry name" value="DnaJ_CXXCXGXG"/>
    <property type="match status" value="1"/>
</dbReference>
<dbReference type="CDD" id="cd07067">
    <property type="entry name" value="HP_PGM_like"/>
    <property type="match status" value="1"/>
</dbReference>
<keyword evidence="5" id="KW-0143">Chaperone</keyword>
<dbReference type="CDD" id="cd06559">
    <property type="entry name" value="Endonuclease_V"/>
    <property type="match status" value="1"/>
</dbReference>
<dbReference type="EMBL" id="JAENGY010000143">
    <property type="protein sequence ID" value="KAG6972046.1"/>
    <property type="molecule type" value="Genomic_DNA"/>
</dbReference>
<feature type="region of interest" description="Disordered" evidence="7">
    <location>
        <begin position="667"/>
        <end position="692"/>
    </location>
</feature>
<evidence type="ECO:0000259" key="9">
    <source>
        <dbReference type="PROSITE" id="PS51188"/>
    </source>
</evidence>
<evidence type="ECO:0000313" key="11">
    <source>
        <dbReference type="Proteomes" id="UP000709295"/>
    </source>
</evidence>
<dbReference type="Pfam" id="PF00226">
    <property type="entry name" value="DnaJ"/>
    <property type="match status" value="1"/>
</dbReference>
<evidence type="ECO:0000256" key="3">
    <source>
        <dbReference type="ARBA" id="ARBA00022771"/>
    </source>
</evidence>
<dbReference type="CDD" id="cd10747">
    <property type="entry name" value="DnaJ_C"/>
    <property type="match status" value="1"/>
</dbReference>
<dbReference type="HAMAP" id="MF_00801">
    <property type="entry name" value="Endonuclease_5"/>
    <property type="match status" value="1"/>
</dbReference>
<evidence type="ECO:0008006" key="12">
    <source>
        <dbReference type="Google" id="ProtNLM"/>
    </source>
</evidence>
<dbReference type="GO" id="GO:0008270">
    <property type="term" value="F:zinc ion binding"/>
    <property type="evidence" value="ECO:0007669"/>
    <property type="project" value="UniProtKB-KW"/>
</dbReference>
<dbReference type="Pfam" id="PF04493">
    <property type="entry name" value="Endonuclease_5"/>
    <property type="match status" value="1"/>
</dbReference>
<proteinExistence type="inferred from homology"/>
<dbReference type="HAMAP" id="MF_01152">
    <property type="entry name" value="DnaJ"/>
    <property type="match status" value="1"/>
</dbReference>
<dbReference type="GO" id="GO:0006281">
    <property type="term" value="P:DNA repair"/>
    <property type="evidence" value="ECO:0007669"/>
    <property type="project" value="InterPro"/>
</dbReference>
<dbReference type="InterPro" id="IPR012724">
    <property type="entry name" value="DnaJ"/>
</dbReference>
<dbReference type="FunFam" id="2.60.260.20:FF:000013">
    <property type="entry name" value="DnaJ subfamily B member 11"/>
    <property type="match status" value="1"/>
</dbReference>
<evidence type="ECO:0000313" key="10">
    <source>
        <dbReference type="EMBL" id="KAG6972046.1"/>
    </source>
</evidence>
<evidence type="ECO:0000259" key="8">
    <source>
        <dbReference type="PROSITE" id="PS50076"/>
    </source>
</evidence>
<dbReference type="InterPro" id="IPR007581">
    <property type="entry name" value="Endonuclease-V"/>
</dbReference>
<dbReference type="Pfam" id="PF00300">
    <property type="entry name" value="His_Phos_1"/>
    <property type="match status" value="1"/>
</dbReference>
<dbReference type="CDD" id="cd10719">
    <property type="entry name" value="DnaJ_zf"/>
    <property type="match status" value="1"/>
</dbReference>
<keyword evidence="11" id="KW-1185">Reference proteome</keyword>
<comment type="caution">
    <text evidence="10">The sequence shown here is derived from an EMBL/GenBank/DDBJ whole genome shotgun (WGS) entry which is preliminary data.</text>
</comment>
<dbReference type="InterPro" id="IPR002939">
    <property type="entry name" value="DnaJ_C"/>
</dbReference>
<protein>
    <recommendedName>
        <fullName evidence="12">Endonuclease V</fullName>
    </recommendedName>
</protein>
<dbReference type="PROSITE" id="PS51188">
    <property type="entry name" value="ZF_CR"/>
    <property type="match status" value="1"/>
</dbReference>
<dbReference type="SMART" id="SM00855">
    <property type="entry name" value="PGAM"/>
    <property type="match status" value="1"/>
</dbReference>
<feature type="domain" description="CR-type" evidence="9">
    <location>
        <begin position="710"/>
        <end position="792"/>
    </location>
</feature>
<dbReference type="Proteomes" id="UP000709295">
    <property type="component" value="Unassembled WGS sequence"/>
</dbReference>
<gene>
    <name evidence="10" type="ORF">JG688_00004156</name>
</gene>
<dbReference type="InterPro" id="IPR001623">
    <property type="entry name" value="DnaJ_domain"/>
</dbReference>
<evidence type="ECO:0000256" key="7">
    <source>
        <dbReference type="SAM" id="MobiDB-lite"/>
    </source>
</evidence>
<keyword evidence="2" id="KW-0677">Repeat</keyword>
<feature type="zinc finger region" description="CR-type" evidence="6">
    <location>
        <begin position="710"/>
        <end position="792"/>
    </location>
</feature>
<keyword evidence="1 6" id="KW-0479">Metal-binding</keyword>
<evidence type="ECO:0000256" key="6">
    <source>
        <dbReference type="PROSITE-ProRule" id="PRU00546"/>
    </source>
</evidence>
<organism evidence="10 11">
    <name type="scientific">Phytophthora aleatoria</name>
    <dbReference type="NCBI Taxonomy" id="2496075"/>
    <lineage>
        <taxon>Eukaryota</taxon>
        <taxon>Sar</taxon>
        <taxon>Stramenopiles</taxon>
        <taxon>Oomycota</taxon>
        <taxon>Peronosporomycetes</taxon>
        <taxon>Peronosporales</taxon>
        <taxon>Peronosporaceae</taxon>
        <taxon>Phytophthora</taxon>
    </lineage>
</organism>
<name>A0A8J5J268_9STRA</name>
<dbReference type="GO" id="GO:0004519">
    <property type="term" value="F:endonuclease activity"/>
    <property type="evidence" value="ECO:0007669"/>
    <property type="project" value="InterPro"/>
</dbReference>
<evidence type="ECO:0000256" key="5">
    <source>
        <dbReference type="ARBA" id="ARBA00023186"/>
    </source>
</evidence>
<accession>A0A8J5J268</accession>
<dbReference type="GO" id="GO:0030544">
    <property type="term" value="F:Hsp70 protein binding"/>
    <property type="evidence" value="ECO:0007669"/>
    <property type="project" value="InterPro"/>
</dbReference>
<dbReference type="GO" id="GO:0005524">
    <property type="term" value="F:ATP binding"/>
    <property type="evidence" value="ECO:0007669"/>
    <property type="project" value="InterPro"/>
</dbReference>
<dbReference type="InterPro" id="IPR044713">
    <property type="entry name" value="DNJA1/2-like"/>
</dbReference>
<keyword evidence="4 6" id="KW-0862">Zinc</keyword>
<dbReference type="GO" id="GO:0006457">
    <property type="term" value="P:protein folding"/>
    <property type="evidence" value="ECO:0007669"/>
    <property type="project" value="InterPro"/>
</dbReference>
<dbReference type="InterPro" id="IPR013078">
    <property type="entry name" value="His_Pase_superF_clade-1"/>
</dbReference>
<dbReference type="GO" id="GO:0009408">
    <property type="term" value="P:response to heat"/>
    <property type="evidence" value="ECO:0007669"/>
    <property type="project" value="InterPro"/>
</dbReference>
<dbReference type="AlphaFoldDB" id="A0A8J5J268"/>
<dbReference type="PANTHER" id="PTHR43888">
    <property type="entry name" value="DNAJ-LIKE-2, ISOFORM A-RELATED"/>
    <property type="match status" value="1"/>
</dbReference>
<feature type="domain" description="J" evidence="8">
    <location>
        <begin position="598"/>
        <end position="663"/>
    </location>
</feature>
<sequence>MTATTDTPDASSIPATPTIVKLVDGFFAPKTPIENDATTPQPLFKRFDMVPTSWSEFQQKLAQLEKKKRSDGALRQIKVVYFLRHAEGTHNEAHTKYGSPRWEDEFARTEAFLDAPLTPFGIKDAQIKGPSSVQAEMERGMPPIERVVVSPISRAIQTAQNFFAKEQVPDEPFTCIESCRETFDRHTCNKRRPLSELTRRFPDVDFSRMKDEEDQLWSPTHRETTEEIQMRAREFLLELFRDIPERYVVVAAHLSIIEAICAVTLGTQCASLEDNRVVRQQRWRELCAKFYYDHDEAAKRVLDHFEASKVDEISISAVEETGADEQFNEAVQMLGLHKCMIPGHQENFNQTIQMLEVVKNYYAMFDAEAKESQGTNFEIWTDDNARQQVSVRVQHDYVRTMENHTKMMERMEVFIEKHQSNVGCHPFLAGLRAALQWNLESSTVVAWKLSDAVFVESGDSEFTHNALALLVLALNFSHCESAVSGTPNTGKNPHLKTRDWYLDPYMSDHDIRQLMRLFPVAKRLEGRPTGTKMLTKMDRTNVHGQLDESPKFFDRCPLLLLVLALLTFVSDVRAFGFNFGFDGGHNEHHHELEHEHVDFYETLGLTMEVSEAQIKKAYRKLSLKYHPDKNKGNEEAESRFHEISRAYEVLSDQQKRQVYDLEGFEGLEREEKSGGRPSSPFDAFFGGGGKQRGPDAAVDMPVTLEELYNGAKKQAQFARNVICRKCRGTGAKGGKTTTCKTCGGSGHVLVEQKMGPGFTVQMQQPCPKCGGRGKTFKEACPFCHGNKVVKEDKVLTAEIERGMPSTHQIVFERESEQRPGMVPGDVIFRLHQVPHNRFRRAGDDLHYDLEISLEEALLGYKKPMKHLDDRTVVLTNSKVTTPFEVRTVQGEGMPVHNYPSQLGDLHVHHDISFPTILSAEQKELVKKLLPEDPVVAAKSTIMASVEDTTAATHDQWKTEQLELKQQLIETDVVQWKLQSDTSGATPIDETSNCKLLRRVAGVDISFLKGSDEHACASIVVLDFQSLTVLYEAFTYVSLPAPYIAGFLAFREVPALTKLYDDLRRRCPDLLPDVTLVDGNGVLHPQGFGLASHFGVLENIPTIGVGKTFLHVDGLTKPDVKGLMAKAREEDRDLVKLAGKSGKVWGAALCGTAGVKNPVYVSVGHMLSLDTSIAIAQACSQYRVPEPIRQADLRSREVIRKWESAGTVDTTLDMYHAYPPSDA</sequence>
<evidence type="ECO:0000256" key="4">
    <source>
        <dbReference type="ARBA" id="ARBA00022833"/>
    </source>
</evidence>
<dbReference type="FunFam" id="2.10.230.10:FF:000002">
    <property type="entry name" value="Molecular chaperone DnaJ"/>
    <property type="match status" value="1"/>
</dbReference>
<dbReference type="PROSITE" id="PS00636">
    <property type="entry name" value="DNAJ_1"/>
    <property type="match status" value="1"/>
</dbReference>
<dbReference type="CDD" id="cd06257">
    <property type="entry name" value="DnaJ"/>
    <property type="match status" value="1"/>
</dbReference>
<dbReference type="Pfam" id="PF01556">
    <property type="entry name" value="DnaJ_C"/>
    <property type="match status" value="1"/>
</dbReference>
<dbReference type="InterPro" id="IPR018253">
    <property type="entry name" value="DnaJ_domain_CS"/>
</dbReference>
<reference evidence="10" key="1">
    <citation type="submission" date="2021-01" db="EMBL/GenBank/DDBJ databases">
        <title>Phytophthora aleatoria, a newly-described species from Pinus radiata is distinct from Phytophthora cactorum isolates based on comparative genomics.</title>
        <authorList>
            <person name="Mcdougal R."/>
            <person name="Panda P."/>
            <person name="Williams N."/>
            <person name="Studholme D.J."/>
        </authorList>
    </citation>
    <scope>NUCLEOTIDE SEQUENCE</scope>
    <source>
        <strain evidence="10">NZFS 4037</strain>
    </source>
</reference>
<evidence type="ECO:0000256" key="2">
    <source>
        <dbReference type="ARBA" id="ARBA00022737"/>
    </source>
</evidence>